<organism evidence="2 3">
    <name type="scientific">Arthrobotrys musiformis</name>
    <dbReference type="NCBI Taxonomy" id="47236"/>
    <lineage>
        <taxon>Eukaryota</taxon>
        <taxon>Fungi</taxon>
        <taxon>Dikarya</taxon>
        <taxon>Ascomycota</taxon>
        <taxon>Pezizomycotina</taxon>
        <taxon>Orbiliomycetes</taxon>
        <taxon>Orbiliales</taxon>
        <taxon>Orbiliaceae</taxon>
        <taxon>Arthrobotrys</taxon>
    </lineage>
</organism>
<dbReference type="SUPFAM" id="SSF81383">
    <property type="entry name" value="F-box domain"/>
    <property type="match status" value="1"/>
</dbReference>
<protein>
    <recommendedName>
        <fullName evidence="1">F-box domain-containing protein</fullName>
    </recommendedName>
</protein>
<sequence>MSLETLSPELLFSIFAHLDHASLFNLLLVSKHVHPIAHEELWSSLGFTGNPKSKDAGCRFLRPQSCVRIMSMHYASSSPNLGYRHTKTLGIRAKPVLGDKDLAEMLVAVMNYGGLQPRRLVLDLQLEERITHSREYRVNPTIDFTRDLWPSINAYSTSSLSLSLSGSLRVIGDFLRAFAPNTGDKVTSLTLTVAGEDYFEDPNDMVDALTAVFSQTTNLKHLTLTFTTHPYYHDEEDGYEQDEIIWPISRCARSLALLQRKFSALTKLQSLEITGLCIHPSFFLQPPKSLTSLRLNCITTPLWWIKFASFNFDTNLKNLTFEYQPGETYWRDIPAEMNHGITIPQKYKPFKTDFIIPPIPSLTLTTFKGRAPPFGPSNLLESIANTTNTDFEFKQDWSDETPPEIAKCLQLIRNSVASELARMKKTIIFPTGSAPIWWRPGL</sequence>
<evidence type="ECO:0000313" key="3">
    <source>
        <dbReference type="Proteomes" id="UP001370758"/>
    </source>
</evidence>
<feature type="domain" description="F-box" evidence="1">
    <location>
        <begin position="1"/>
        <end position="45"/>
    </location>
</feature>
<dbReference type="AlphaFoldDB" id="A0AAV9WMM9"/>
<dbReference type="Pfam" id="PF12937">
    <property type="entry name" value="F-box-like"/>
    <property type="match status" value="1"/>
</dbReference>
<dbReference type="Gene3D" id="1.20.1280.50">
    <property type="match status" value="1"/>
</dbReference>
<dbReference type="InterPro" id="IPR036047">
    <property type="entry name" value="F-box-like_dom_sf"/>
</dbReference>
<comment type="caution">
    <text evidence="2">The sequence shown here is derived from an EMBL/GenBank/DDBJ whole genome shotgun (WGS) entry which is preliminary data.</text>
</comment>
<dbReference type="EMBL" id="JAVHJL010000002">
    <property type="protein sequence ID" value="KAK6510232.1"/>
    <property type="molecule type" value="Genomic_DNA"/>
</dbReference>
<gene>
    <name evidence="2" type="ORF">TWF481_004948</name>
</gene>
<evidence type="ECO:0000313" key="2">
    <source>
        <dbReference type="EMBL" id="KAK6510232.1"/>
    </source>
</evidence>
<dbReference type="InterPro" id="IPR001810">
    <property type="entry name" value="F-box_dom"/>
</dbReference>
<proteinExistence type="predicted"/>
<keyword evidence="3" id="KW-1185">Reference proteome</keyword>
<dbReference type="PROSITE" id="PS50181">
    <property type="entry name" value="FBOX"/>
    <property type="match status" value="1"/>
</dbReference>
<reference evidence="2 3" key="1">
    <citation type="submission" date="2023-08" db="EMBL/GenBank/DDBJ databases">
        <authorList>
            <person name="Palmer J.M."/>
        </authorList>
    </citation>
    <scope>NUCLEOTIDE SEQUENCE [LARGE SCALE GENOMIC DNA]</scope>
    <source>
        <strain evidence="2 3">TWF481</strain>
    </source>
</reference>
<dbReference type="Proteomes" id="UP001370758">
    <property type="component" value="Unassembled WGS sequence"/>
</dbReference>
<name>A0AAV9WMM9_9PEZI</name>
<accession>A0AAV9WMM9</accession>
<evidence type="ECO:0000259" key="1">
    <source>
        <dbReference type="PROSITE" id="PS50181"/>
    </source>
</evidence>